<dbReference type="PANTHER" id="PTHR35149">
    <property type="entry name" value="SLL5132 PROTEIN"/>
    <property type="match status" value="1"/>
</dbReference>
<evidence type="ECO:0000313" key="4">
    <source>
        <dbReference type="Proteomes" id="UP000054078"/>
    </source>
</evidence>
<dbReference type="AlphaFoldDB" id="A0A100YXA3"/>
<dbReference type="PANTHER" id="PTHR35149:SF2">
    <property type="entry name" value="DUF262 DOMAIN-CONTAINING PROTEIN"/>
    <property type="match status" value="1"/>
</dbReference>
<dbReference type="Proteomes" id="UP000054078">
    <property type="component" value="Unassembled WGS sequence"/>
</dbReference>
<comment type="caution">
    <text evidence="3">The sequence shown here is derived from an EMBL/GenBank/DDBJ whole genome shotgun (WGS) entry which is preliminary data.</text>
</comment>
<organism evidence="3 4">
    <name type="scientific">Tractidigestivibacter scatoligenes</name>
    <name type="common">Olsenella scatoligenes</name>
    <dbReference type="NCBI Taxonomy" id="1299998"/>
    <lineage>
        <taxon>Bacteria</taxon>
        <taxon>Bacillati</taxon>
        <taxon>Actinomycetota</taxon>
        <taxon>Coriobacteriia</taxon>
        <taxon>Coriobacteriales</taxon>
        <taxon>Atopobiaceae</taxon>
        <taxon>Tractidigestivibacter</taxon>
    </lineage>
</organism>
<protein>
    <recommendedName>
        <fullName evidence="5">DUF262 domain-containing protein</fullName>
    </recommendedName>
</protein>
<accession>A0A100YXA3</accession>
<dbReference type="Pfam" id="PF03235">
    <property type="entry name" value="GmrSD_N"/>
    <property type="match status" value="1"/>
</dbReference>
<feature type="domain" description="GmrSD restriction endonucleases C-terminal" evidence="2">
    <location>
        <begin position="414"/>
        <end position="551"/>
    </location>
</feature>
<evidence type="ECO:0008006" key="5">
    <source>
        <dbReference type="Google" id="ProtNLM"/>
    </source>
</evidence>
<reference evidence="3 4" key="1">
    <citation type="submission" date="2015-12" db="EMBL/GenBank/DDBJ databases">
        <title>Draft Genome Sequence of Olsenella scatoligenes SK9K4T; a Producer of 3-Methylindole- (skatole) and 4-Methylphenol- (p-cresol) Isolated from Pig Feces.</title>
        <authorList>
            <person name="Li X."/>
            <person name="Borg B."/>
            <person name="Canibe N."/>
        </authorList>
    </citation>
    <scope>NUCLEOTIDE SEQUENCE [LARGE SCALE GENOMIC DNA]</scope>
    <source>
        <strain evidence="3 4">SK9K4</strain>
    </source>
</reference>
<feature type="domain" description="GmrSD restriction endonucleases N-terminal" evidence="1">
    <location>
        <begin position="14"/>
        <end position="217"/>
    </location>
</feature>
<evidence type="ECO:0000313" key="3">
    <source>
        <dbReference type="EMBL" id="KUH59388.1"/>
    </source>
</evidence>
<keyword evidence="4" id="KW-1185">Reference proteome</keyword>
<dbReference type="InterPro" id="IPR011089">
    <property type="entry name" value="GmrSD_C"/>
</dbReference>
<name>A0A100YXA3_TRASO</name>
<evidence type="ECO:0000259" key="2">
    <source>
        <dbReference type="Pfam" id="PF07510"/>
    </source>
</evidence>
<dbReference type="EMBL" id="LOJF01000001">
    <property type="protein sequence ID" value="KUH59388.1"/>
    <property type="molecule type" value="Genomic_DNA"/>
</dbReference>
<dbReference type="InterPro" id="IPR004919">
    <property type="entry name" value="GmrSD_N"/>
</dbReference>
<dbReference type="Pfam" id="PF07510">
    <property type="entry name" value="GmrSD_C"/>
    <property type="match status" value="1"/>
</dbReference>
<evidence type="ECO:0000259" key="1">
    <source>
        <dbReference type="Pfam" id="PF03235"/>
    </source>
</evidence>
<dbReference type="OrthoDB" id="9798761at2"/>
<sequence length="696" mass="79094">MRGEDEYLTYIIEGKQTRFVIPVYQRNYDWKIEQCERLFDDLQSVATTGMGEHFFGSIVSKREGDTRVVIDGQQRITTVFILLAALVAQLRSPESDVTSVEASKADYIEGQFLVDTYHPDEQKLRLKLVKGDMGAFSAVVAGGVNLVEGSNVTRNYRYFLKRIADMPITGDQLFDAVKRLKVVDVKLDEHDDAQRVFESLNSTGLDLTEADKIRNFILMDLDEREQERCYEEHWIPIERNTLGQVSDFVRYYLAAKMGKTPAVGRVYQSYVDYARRTYSSAQSGRLDTLAMLGDLRGFSERYGRCVSPDRDRSELDGVLYRLGLLQMGVIIPFVLNLLASIDSGGISEGQAVECLEAVESYLFRRWSCGIPANSLNKVFETLHGDAMRGVADGATYPEAMRYSLLHKSGTGRFPSDSEFRASLATRDFYRIGNRKLYLYDRLENGDSKERVDVVGGLREGRFSVEHIMPQTLNASWRKSLGDRCEEVHDEWKDRIANLTLTAYNSEYSNRDFATKRDMENGFSDSVFRMNRWVGEQEAWGEGELESRQSVLQDRFVELWPPISSSYQPTLEVPDEATLGDDAEFTGRDIVSYSFMGDDTPVKTWKEMEVGVLRSLCDLDLGRLYTISEESSFPGSAFEHEERQGFSKVSDGLFVKSSNSTWLKVELLRKVFDLLGVSQDELVIKMVQVDRAEGDAD</sequence>
<gene>
    <name evidence="3" type="ORF">AUL39_03460</name>
</gene>
<dbReference type="STRING" id="1299998.AUL39_03460"/>
<proteinExistence type="predicted"/>